<name>A0AAE3N4L5_9BURK</name>
<dbReference type="InterPro" id="IPR036736">
    <property type="entry name" value="ACP-like_sf"/>
</dbReference>
<evidence type="ECO:0000313" key="2">
    <source>
        <dbReference type="EMBL" id="MDA7415420.1"/>
    </source>
</evidence>
<evidence type="ECO:0000313" key="3">
    <source>
        <dbReference type="Proteomes" id="UP001212602"/>
    </source>
</evidence>
<dbReference type="Pfam" id="PF00550">
    <property type="entry name" value="PP-binding"/>
    <property type="match status" value="1"/>
</dbReference>
<dbReference type="RefSeq" id="WP_271426677.1">
    <property type="nucleotide sequence ID" value="NZ_JAQIPB010000001.1"/>
</dbReference>
<evidence type="ECO:0000259" key="1">
    <source>
        <dbReference type="PROSITE" id="PS50075"/>
    </source>
</evidence>
<dbReference type="SUPFAM" id="SSF47336">
    <property type="entry name" value="ACP-like"/>
    <property type="match status" value="1"/>
</dbReference>
<dbReference type="AlphaFoldDB" id="A0AAE3N4L5"/>
<proteinExistence type="predicted"/>
<dbReference type="InterPro" id="IPR009081">
    <property type="entry name" value="PP-bd_ACP"/>
</dbReference>
<keyword evidence="3" id="KW-1185">Reference proteome</keyword>
<protein>
    <submittedName>
        <fullName evidence="2">Acyl carrier protein</fullName>
    </submittedName>
</protein>
<dbReference type="EMBL" id="JAQIPB010000001">
    <property type="protein sequence ID" value="MDA7415420.1"/>
    <property type="molecule type" value="Genomic_DNA"/>
</dbReference>
<accession>A0AAE3N4L5</accession>
<organism evidence="2 3">
    <name type="scientific">Xenophilus arseniciresistens</name>
    <dbReference type="NCBI Taxonomy" id="1283306"/>
    <lineage>
        <taxon>Bacteria</taxon>
        <taxon>Pseudomonadati</taxon>
        <taxon>Pseudomonadota</taxon>
        <taxon>Betaproteobacteria</taxon>
        <taxon>Burkholderiales</taxon>
        <taxon>Comamonadaceae</taxon>
        <taxon>Xenophilus</taxon>
    </lineage>
</organism>
<sequence>MSSLKELQDLIQEKYGIDPATLDPQESMREKGFDSLAIVEFLFEVEDRLKVSLPDPDPSIETLAGLAAVVDRARAEQQQQQVAAAEPPAAAE</sequence>
<dbReference type="Proteomes" id="UP001212602">
    <property type="component" value="Unassembled WGS sequence"/>
</dbReference>
<comment type="caution">
    <text evidence="2">The sequence shown here is derived from an EMBL/GenBank/DDBJ whole genome shotgun (WGS) entry which is preliminary data.</text>
</comment>
<feature type="domain" description="Carrier" evidence="1">
    <location>
        <begin position="1"/>
        <end position="77"/>
    </location>
</feature>
<dbReference type="Gene3D" id="1.10.1200.10">
    <property type="entry name" value="ACP-like"/>
    <property type="match status" value="1"/>
</dbReference>
<gene>
    <name evidence="2" type="ORF">PGB34_03500</name>
</gene>
<dbReference type="PROSITE" id="PS50075">
    <property type="entry name" value="CARRIER"/>
    <property type="match status" value="1"/>
</dbReference>
<reference evidence="2" key="1">
    <citation type="submission" date="2023-01" db="EMBL/GenBank/DDBJ databases">
        <title>Xenophilus mangrovi sp. nov., isolated from soil of Mangrove nature reserve.</title>
        <authorList>
            <person name="Xu S."/>
            <person name="Liu Z."/>
            <person name="Xu Y."/>
        </authorList>
    </citation>
    <scope>NUCLEOTIDE SEQUENCE</scope>
    <source>
        <strain evidence="2">YW8</strain>
    </source>
</reference>